<proteinExistence type="predicted"/>
<name>A0A0W8EMP0_9ZZZZ</name>
<dbReference type="AlphaFoldDB" id="A0A0W8EMP0"/>
<protein>
    <submittedName>
        <fullName evidence="1">Uncharacterized protein</fullName>
    </submittedName>
</protein>
<sequence length="68" mass="7380">MVPVVVHPPGGAGYYDLAMVKTAGMFLRVEGFMLSPQQRETRENRETVTCGAKSRGNTEIMIIHDAGG</sequence>
<dbReference type="EMBL" id="LNQE01001751">
    <property type="protein sequence ID" value="KUG09921.1"/>
    <property type="molecule type" value="Genomic_DNA"/>
</dbReference>
<accession>A0A0W8EMP0</accession>
<organism evidence="1">
    <name type="scientific">hydrocarbon metagenome</name>
    <dbReference type="NCBI Taxonomy" id="938273"/>
    <lineage>
        <taxon>unclassified sequences</taxon>
        <taxon>metagenomes</taxon>
        <taxon>ecological metagenomes</taxon>
    </lineage>
</organism>
<gene>
    <name evidence="1" type="ORF">ASZ90_016614</name>
</gene>
<comment type="caution">
    <text evidence="1">The sequence shown here is derived from an EMBL/GenBank/DDBJ whole genome shotgun (WGS) entry which is preliminary data.</text>
</comment>
<reference evidence="1" key="1">
    <citation type="journal article" date="2015" name="Proc. Natl. Acad. Sci. U.S.A.">
        <title>Networks of energetic and metabolic interactions define dynamics in microbial communities.</title>
        <authorList>
            <person name="Embree M."/>
            <person name="Liu J.K."/>
            <person name="Al-Bassam M.M."/>
            <person name="Zengler K."/>
        </authorList>
    </citation>
    <scope>NUCLEOTIDE SEQUENCE</scope>
</reference>
<evidence type="ECO:0000313" key="1">
    <source>
        <dbReference type="EMBL" id="KUG09921.1"/>
    </source>
</evidence>